<evidence type="ECO:0000313" key="2">
    <source>
        <dbReference type="Proteomes" id="UP000008281"/>
    </source>
</evidence>
<protein>
    <submittedName>
        <fullName evidence="1">Uncharacterized protein</fullName>
    </submittedName>
</protein>
<proteinExistence type="predicted"/>
<dbReference type="Proteomes" id="UP000008281">
    <property type="component" value="Unassembled WGS sequence"/>
</dbReference>
<gene>
    <name evidence="1" type="ORF">CRE_12128</name>
</gene>
<evidence type="ECO:0000313" key="1">
    <source>
        <dbReference type="EMBL" id="EFP06631.1"/>
    </source>
</evidence>
<dbReference type="PANTHER" id="PTHR22744">
    <property type="entry name" value="HELIX LOOP HELIX PROTEIN 21-RELATED"/>
    <property type="match status" value="1"/>
</dbReference>
<organism evidence="2">
    <name type="scientific">Caenorhabditis remanei</name>
    <name type="common">Caenorhabditis vulgaris</name>
    <dbReference type="NCBI Taxonomy" id="31234"/>
    <lineage>
        <taxon>Eukaryota</taxon>
        <taxon>Metazoa</taxon>
        <taxon>Ecdysozoa</taxon>
        <taxon>Nematoda</taxon>
        <taxon>Chromadorea</taxon>
        <taxon>Rhabditida</taxon>
        <taxon>Rhabditina</taxon>
        <taxon>Rhabditomorpha</taxon>
        <taxon>Rhabditoidea</taxon>
        <taxon>Rhabditidae</taxon>
        <taxon>Peloderinae</taxon>
        <taxon>Caenorhabditis</taxon>
    </lineage>
</organism>
<dbReference type="InParanoid" id="E3MQ09"/>
<accession>E3MQ09</accession>
<dbReference type="EMBL" id="DS268464">
    <property type="protein sequence ID" value="EFP06631.1"/>
    <property type="molecule type" value="Genomic_DNA"/>
</dbReference>
<dbReference type="HOGENOM" id="CLU_1367375_0_0_1"/>
<reference evidence="1" key="1">
    <citation type="submission" date="2007-07" db="EMBL/GenBank/DDBJ databases">
        <title>PCAP assembly of the Caenorhabditis remanei genome.</title>
        <authorList>
            <consortium name="The Caenorhabditis remanei Sequencing Consortium"/>
            <person name="Wilson R.K."/>
        </authorList>
    </citation>
    <scope>NUCLEOTIDE SEQUENCE [LARGE SCALE GENOMIC DNA]</scope>
    <source>
        <strain evidence="1">PB4641</strain>
    </source>
</reference>
<dbReference type="AlphaFoldDB" id="E3MQ09"/>
<keyword evidence="2" id="KW-1185">Reference proteome</keyword>
<sequence>MALHDNVWSGTVGNSCKINFTWKFNWDTLKSQGVNKITGYIYVSSFYNWFTATKIDVTLTENNHEITKQVQGQKYGHDVSFECSLTPHYEIPSYDKMFEPSDQNDTILIVDGKKLHLTKQVPGQKHRPDVSFEFYLTPQYEIPSSDKRFEPSDQNDSILIVDGKKLHVSKWRDELTRGYIKKHEFEKKDFCQPQKYGKFS</sequence>
<name>E3MQ09_CAERE</name>
<dbReference type="PANTHER" id="PTHR22744:SF14">
    <property type="entry name" value="BTB DOMAIN-CONTAINING PROTEIN-RELATED"/>
    <property type="match status" value="1"/>
</dbReference>